<dbReference type="GO" id="GO:0009231">
    <property type="term" value="P:riboflavin biosynthetic process"/>
    <property type="evidence" value="ECO:0007669"/>
    <property type="project" value="TreeGrafter"/>
</dbReference>
<dbReference type="RefSeq" id="WP_135280339.1">
    <property type="nucleotide sequence ID" value="NZ_SRIO01000001.1"/>
</dbReference>
<evidence type="ECO:0000313" key="4">
    <source>
        <dbReference type="EMBL" id="TFZ83979.1"/>
    </source>
</evidence>
<dbReference type="AlphaFoldDB" id="A0A4Z0FBR6"/>
<accession>A0A4Z0FBR6</accession>
<dbReference type="SFLD" id="SFLDG01129">
    <property type="entry name" value="C1.5:_HAD__Beta-PGM__Phosphata"/>
    <property type="match status" value="1"/>
</dbReference>
<dbReference type="InterPro" id="IPR006439">
    <property type="entry name" value="HAD-SF_hydro_IA"/>
</dbReference>
<evidence type="ECO:0000256" key="2">
    <source>
        <dbReference type="ARBA" id="ARBA00022801"/>
    </source>
</evidence>
<dbReference type="GO" id="GO:0016787">
    <property type="term" value="F:hydrolase activity"/>
    <property type="evidence" value="ECO:0007669"/>
    <property type="project" value="UniProtKB-KW"/>
</dbReference>
<sequence length="236" mass="25859">MNRKPPAIRAITFDLDDTLWEIGPVIRAAEARMERYLRHHFPAMAQRLPAGEVRRRMNRLASQRPELAHHVTALRMTVLQQAAREAGTTPQAAELAFAEFIAARNAVTPFTDAAAVLNRLSGHFSLASITNGNVDLATTSLRGFFRVNVSAETAGMAKPHPAIFHLTCEALGVAPEETLHIGDDPECDVVGARAAGLHTIWFNRPGHRWPGPGQVPSYVRQLSELLERLLPGPTST</sequence>
<evidence type="ECO:0000256" key="3">
    <source>
        <dbReference type="ARBA" id="ARBA00022842"/>
    </source>
</evidence>
<gene>
    <name evidence="4" type="ORF">E4680_00050</name>
</gene>
<dbReference type="NCBIfam" id="TIGR01509">
    <property type="entry name" value="HAD-SF-IA-v3"/>
    <property type="match status" value="1"/>
</dbReference>
<dbReference type="PANTHER" id="PTHR46470:SF4">
    <property type="entry name" value="5-AMINO-6-(5-PHOSPHO-D-RIBITYLAMINO)URACIL PHOSPHATASE YIGB"/>
    <property type="match status" value="1"/>
</dbReference>
<keyword evidence="2 4" id="KW-0378">Hydrolase</keyword>
<reference evidence="4 5" key="1">
    <citation type="journal article" date="2019" name="ISME J.">
        <title>Candidatus Macondimonas diazotrophica, a novel gammaproteobacterial genus dominating crude-oil-contaminated coastal sediments.</title>
        <authorList>
            <person name="Karthikeyan S."/>
            <person name="Konstantinidis K."/>
        </authorList>
    </citation>
    <scope>NUCLEOTIDE SEQUENCE [LARGE SCALE GENOMIC DNA]</scope>
    <source>
        <strain evidence="4 5">KTK01</strain>
    </source>
</reference>
<name>A0A4Z0FBR6_9GAMM</name>
<dbReference type="OrthoDB" id="367448at2"/>
<protein>
    <submittedName>
        <fullName evidence="4">HAD family hydrolase</fullName>
    </submittedName>
</protein>
<dbReference type="Pfam" id="PF00702">
    <property type="entry name" value="Hydrolase"/>
    <property type="match status" value="1"/>
</dbReference>
<keyword evidence="3" id="KW-0460">Magnesium</keyword>
<keyword evidence="5" id="KW-1185">Reference proteome</keyword>
<organism evidence="4 5">
    <name type="scientific">Candidatus Macondimonas diazotrophica</name>
    <dbReference type="NCBI Taxonomy" id="2305248"/>
    <lineage>
        <taxon>Bacteria</taxon>
        <taxon>Pseudomonadati</taxon>
        <taxon>Pseudomonadota</taxon>
        <taxon>Gammaproteobacteria</taxon>
        <taxon>Chromatiales</taxon>
        <taxon>Ectothiorhodospiraceae</taxon>
        <taxon>Candidatus Macondimonas</taxon>
    </lineage>
</organism>
<dbReference type="Gene3D" id="1.20.120.1600">
    <property type="match status" value="1"/>
</dbReference>
<dbReference type="Gene3D" id="3.40.50.1000">
    <property type="entry name" value="HAD superfamily/HAD-like"/>
    <property type="match status" value="1"/>
</dbReference>
<evidence type="ECO:0000256" key="1">
    <source>
        <dbReference type="ARBA" id="ARBA00001946"/>
    </source>
</evidence>
<proteinExistence type="predicted"/>
<dbReference type="SFLD" id="SFLDS00003">
    <property type="entry name" value="Haloacid_Dehalogenase"/>
    <property type="match status" value="1"/>
</dbReference>
<dbReference type="EMBL" id="SRIO01000001">
    <property type="protein sequence ID" value="TFZ83979.1"/>
    <property type="molecule type" value="Genomic_DNA"/>
</dbReference>
<dbReference type="SUPFAM" id="SSF56784">
    <property type="entry name" value="HAD-like"/>
    <property type="match status" value="1"/>
</dbReference>
<dbReference type="InterPro" id="IPR051400">
    <property type="entry name" value="HAD-like_hydrolase"/>
</dbReference>
<dbReference type="InterPro" id="IPR036412">
    <property type="entry name" value="HAD-like_sf"/>
</dbReference>
<evidence type="ECO:0000313" key="5">
    <source>
        <dbReference type="Proteomes" id="UP000297890"/>
    </source>
</evidence>
<comment type="caution">
    <text evidence="4">The sequence shown here is derived from an EMBL/GenBank/DDBJ whole genome shotgun (WGS) entry which is preliminary data.</text>
</comment>
<comment type="cofactor">
    <cofactor evidence="1">
        <name>Mg(2+)</name>
        <dbReference type="ChEBI" id="CHEBI:18420"/>
    </cofactor>
</comment>
<dbReference type="PRINTS" id="PR00413">
    <property type="entry name" value="HADHALOGNASE"/>
</dbReference>
<dbReference type="Proteomes" id="UP000297890">
    <property type="component" value="Unassembled WGS sequence"/>
</dbReference>
<dbReference type="PANTHER" id="PTHR46470">
    <property type="entry name" value="N-ACYLNEURAMINATE-9-PHOSPHATASE"/>
    <property type="match status" value="1"/>
</dbReference>
<dbReference type="InterPro" id="IPR023214">
    <property type="entry name" value="HAD_sf"/>
</dbReference>
<dbReference type="NCBIfam" id="TIGR01549">
    <property type="entry name" value="HAD-SF-IA-v1"/>
    <property type="match status" value="1"/>
</dbReference>